<evidence type="ECO:0000259" key="12">
    <source>
        <dbReference type="Pfam" id="PF00586"/>
    </source>
</evidence>
<evidence type="ECO:0000256" key="5">
    <source>
        <dbReference type="ARBA" id="ARBA00022598"/>
    </source>
</evidence>
<evidence type="ECO:0000256" key="3">
    <source>
        <dbReference type="ARBA" id="ARBA00013047"/>
    </source>
</evidence>
<dbReference type="RefSeq" id="WP_137089420.1">
    <property type="nucleotide sequence ID" value="NZ_CP028923.1"/>
</dbReference>
<evidence type="ECO:0000259" key="13">
    <source>
        <dbReference type="Pfam" id="PF02769"/>
    </source>
</evidence>
<evidence type="ECO:0000313" key="15">
    <source>
        <dbReference type="Proteomes" id="UP000298616"/>
    </source>
</evidence>
<keyword evidence="6" id="KW-0547">Nucleotide-binding</keyword>
<evidence type="ECO:0000256" key="7">
    <source>
        <dbReference type="ARBA" id="ARBA00022840"/>
    </source>
</evidence>
<dbReference type="GO" id="GO:0006189">
    <property type="term" value="P:'de novo' IMP biosynthetic process"/>
    <property type="evidence" value="ECO:0007669"/>
    <property type="project" value="UniProtKB-UniPathway"/>
</dbReference>
<dbReference type="EC" id="6.3.3.1" evidence="3"/>
<feature type="domain" description="PurM-like N-terminal" evidence="12">
    <location>
        <begin position="44"/>
        <end position="165"/>
    </location>
</feature>
<dbReference type="KEGG" id="fpf:DCC35_03145"/>
<dbReference type="SUPFAM" id="SSF55326">
    <property type="entry name" value="PurM N-terminal domain-like"/>
    <property type="match status" value="1"/>
</dbReference>
<dbReference type="OrthoDB" id="9802507at2"/>
<dbReference type="GO" id="GO:0005524">
    <property type="term" value="F:ATP binding"/>
    <property type="evidence" value="ECO:0007669"/>
    <property type="project" value="UniProtKB-KW"/>
</dbReference>
<evidence type="ECO:0000256" key="6">
    <source>
        <dbReference type="ARBA" id="ARBA00022741"/>
    </source>
</evidence>
<dbReference type="EMBL" id="CP028923">
    <property type="protein sequence ID" value="QCK13826.1"/>
    <property type="molecule type" value="Genomic_DNA"/>
</dbReference>
<dbReference type="PANTHER" id="PTHR10520">
    <property type="entry name" value="TRIFUNCTIONAL PURINE BIOSYNTHETIC PROTEIN ADENOSINE-3-RELATED"/>
    <property type="match status" value="1"/>
</dbReference>
<dbReference type="SUPFAM" id="SSF56042">
    <property type="entry name" value="PurM C-terminal domain-like"/>
    <property type="match status" value="1"/>
</dbReference>
<keyword evidence="5 14" id="KW-0436">Ligase</keyword>
<dbReference type="GO" id="GO:0005829">
    <property type="term" value="C:cytosol"/>
    <property type="evidence" value="ECO:0007669"/>
    <property type="project" value="TreeGrafter"/>
</dbReference>
<evidence type="ECO:0000256" key="1">
    <source>
        <dbReference type="ARBA" id="ARBA00004686"/>
    </source>
</evidence>
<dbReference type="InterPro" id="IPR016188">
    <property type="entry name" value="PurM-like_N"/>
</dbReference>
<dbReference type="GO" id="GO:0004641">
    <property type="term" value="F:phosphoribosylformylglycinamidine cyclo-ligase activity"/>
    <property type="evidence" value="ECO:0007669"/>
    <property type="project" value="UniProtKB-EC"/>
</dbReference>
<dbReference type="PANTHER" id="PTHR10520:SF12">
    <property type="entry name" value="TRIFUNCTIONAL PURINE BIOSYNTHETIC PROTEIN ADENOSINE-3"/>
    <property type="match status" value="1"/>
</dbReference>
<evidence type="ECO:0000256" key="4">
    <source>
        <dbReference type="ARBA" id="ARBA00020367"/>
    </source>
</evidence>
<gene>
    <name evidence="14" type="ORF">DCC35_03145</name>
</gene>
<proteinExistence type="inferred from homology"/>
<evidence type="ECO:0000256" key="10">
    <source>
        <dbReference type="ARBA" id="ARBA00033093"/>
    </source>
</evidence>
<comment type="similarity">
    <text evidence="2">Belongs to the AIR synthase family.</text>
</comment>
<evidence type="ECO:0000256" key="2">
    <source>
        <dbReference type="ARBA" id="ARBA00010280"/>
    </source>
</evidence>
<accession>A0A4D7JQK2</accession>
<protein>
    <recommendedName>
        <fullName evidence="4">Phosphoribosylformylglycinamidine cyclo-ligase</fullName>
        <ecNumber evidence="3">6.3.3.1</ecNumber>
    </recommendedName>
    <alternativeName>
        <fullName evidence="9">AIR synthase</fullName>
    </alternativeName>
    <alternativeName>
        <fullName evidence="10">AIRS</fullName>
    </alternativeName>
    <alternativeName>
        <fullName evidence="8">Phosphoribosyl-aminoimidazole synthetase</fullName>
    </alternativeName>
</protein>
<dbReference type="Proteomes" id="UP000298616">
    <property type="component" value="Chromosome"/>
</dbReference>
<organism evidence="14 15">
    <name type="scientific">Mangrovivirga cuniculi</name>
    <dbReference type="NCBI Taxonomy" id="2715131"/>
    <lineage>
        <taxon>Bacteria</taxon>
        <taxon>Pseudomonadati</taxon>
        <taxon>Bacteroidota</taxon>
        <taxon>Cytophagia</taxon>
        <taxon>Cytophagales</taxon>
        <taxon>Mangrovivirgaceae</taxon>
        <taxon>Mangrovivirga</taxon>
    </lineage>
</organism>
<keyword evidence="15" id="KW-1185">Reference proteome</keyword>
<dbReference type="GO" id="GO:0046084">
    <property type="term" value="P:adenine biosynthetic process"/>
    <property type="evidence" value="ECO:0007669"/>
    <property type="project" value="TreeGrafter"/>
</dbReference>
<comment type="catalytic activity">
    <reaction evidence="11">
        <text>2-formamido-N(1)-(5-O-phospho-beta-D-ribosyl)acetamidine + ATP = 5-amino-1-(5-phospho-beta-D-ribosyl)imidazole + ADP + phosphate + H(+)</text>
        <dbReference type="Rhea" id="RHEA:23032"/>
        <dbReference type="ChEBI" id="CHEBI:15378"/>
        <dbReference type="ChEBI" id="CHEBI:30616"/>
        <dbReference type="ChEBI" id="CHEBI:43474"/>
        <dbReference type="ChEBI" id="CHEBI:137981"/>
        <dbReference type="ChEBI" id="CHEBI:147287"/>
        <dbReference type="ChEBI" id="CHEBI:456216"/>
        <dbReference type="EC" id="6.3.3.1"/>
    </reaction>
</comment>
<dbReference type="Pfam" id="PF00586">
    <property type="entry name" value="AIRS"/>
    <property type="match status" value="1"/>
</dbReference>
<comment type="pathway">
    <text evidence="1">Purine metabolism; IMP biosynthesis via de novo pathway; 5-amino-1-(5-phospho-D-ribosyl)imidazole from N(2)-formyl-N(1)-(5-phospho-D-ribosyl)glycinamide: step 2/2.</text>
</comment>
<evidence type="ECO:0000256" key="8">
    <source>
        <dbReference type="ARBA" id="ARBA00031908"/>
    </source>
</evidence>
<dbReference type="UniPathway" id="UPA00074">
    <property type="reaction ID" value="UER00129"/>
</dbReference>
<keyword evidence="7" id="KW-0067">ATP-binding</keyword>
<dbReference type="GO" id="GO:0004637">
    <property type="term" value="F:phosphoribosylamine-glycine ligase activity"/>
    <property type="evidence" value="ECO:0007669"/>
    <property type="project" value="TreeGrafter"/>
</dbReference>
<name>A0A4D7JQK2_9BACT</name>
<evidence type="ECO:0000313" key="14">
    <source>
        <dbReference type="EMBL" id="QCK13826.1"/>
    </source>
</evidence>
<dbReference type="InterPro" id="IPR004733">
    <property type="entry name" value="PurM_cligase"/>
</dbReference>
<feature type="domain" description="PurM-like C-terminal" evidence="13">
    <location>
        <begin position="178"/>
        <end position="378"/>
    </location>
</feature>
<dbReference type="Gene3D" id="3.90.650.10">
    <property type="entry name" value="PurM-like C-terminal domain"/>
    <property type="match status" value="1"/>
</dbReference>
<evidence type="ECO:0000256" key="9">
    <source>
        <dbReference type="ARBA" id="ARBA00032931"/>
    </source>
</evidence>
<dbReference type="Pfam" id="PF02769">
    <property type="entry name" value="AIRS_C"/>
    <property type="match status" value="1"/>
</dbReference>
<dbReference type="InterPro" id="IPR036676">
    <property type="entry name" value="PurM-like_C_sf"/>
</dbReference>
<dbReference type="InterPro" id="IPR010918">
    <property type="entry name" value="PurM-like_C_dom"/>
</dbReference>
<dbReference type="AlphaFoldDB" id="A0A4D7JQK2"/>
<dbReference type="Gene3D" id="3.30.1330.10">
    <property type="entry name" value="PurM-like, N-terminal domain"/>
    <property type="match status" value="1"/>
</dbReference>
<dbReference type="InterPro" id="IPR036921">
    <property type="entry name" value="PurM-like_N_sf"/>
</dbReference>
<evidence type="ECO:0000256" key="11">
    <source>
        <dbReference type="ARBA" id="ARBA00049057"/>
    </source>
</evidence>
<reference evidence="14 15" key="1">
    <citation type="submission" date="2018-04" db="EMBL/GenBank/DDBJ databases">
        <title>Complete genome uncultured novel isolate.</title>
        <authorList>
            <person name="Merlino G."/>
        </authorList>
    </citation>
    <scope>NUCLEOTIDE SEQUENCE [LARGE SCALE GENOMIC DNA]</scope>
    <source>
        <strain evidence="15">R1DC9</strain>
    </source>
</reference>
<sequence>MQDRYMQRGVSASKEDVHKAIENIDKGLFPKAFCKIIPDYLAGDENWCTVMHADGAGTKSSLAYLYWKETGDISVWKGIAQDAVIMNTDDLLCVGATGPVLLSSTIGRNKNLIPGEVIAEIINGTEEVLQMLRDNGLEIRSTGGETADVGDLVRTIIVDSTVTARMKRSDVIDNKNIKPGNVVVGLASFGKASYETEYNGGMGSNGLTSARHDVFAHYLAEKYPESFDPSVPKDLIYSGNKKLSDPVSGVEVDAGKLVLAPTRTYAPVVIELLKNHRQNIDGMVHCSGGAQTKVLHFVDNVHVIKDNMFDTPPLFKLIQEQSQTDWKEMYKVFNMGHRMEVYTDEETAKEIIKISESFDIPAQIIGRVEASEKPKVTVSSEHGTFEYNN</sequence>